<feature type="transmembrane region" description="Helical" evidence="6">
    <location>
        <begin position="184"/>
        <end position="203"/>
    </location>
</feature>
<evidence type="ECO:0000313" key="9">
    <source>
        <dbReference type="EMBL" id="OAA69061.1"/>
    </source>
</evidence>
<evidence type="ECO:0000256" key="4">
    <source>
        <dbReference type="ARBA" id="ARBA00023136"/>
    </source>
</evidence>
<dbReference type="GeneID" id="30019728"/>
<dbReference type="GO" id="GO:0000329">
    <property type="term" value="C:fungal-type vacuole membrane"/>
    <property type="evidence" value="ECO:0007669"/>
    <property type="project" value="TreeGrafter"/>
</dbReference>
<organism evidence="9 10">
    <name type="scientific">Cordyceps fumosorosea (strain ARSEF 2679)</name>
    <name type="common">Isaria fumosorosea</name>
    <dbReference type="NCBI Taxonomy" id="1081104"/>
    <lineage>
        <taxon>Eukaryota</taxon>
        <taxon>Fungi</taxon>
        <taxon>Dikarya</taxon>
        <taxon>Ascomycota</taxon>
        <taxon>Pezizomycotina</taxon>
        <taxon>Sordariomycetes</taxon>
        <taxon>Hypocreomycetidae</taxon>
        <taxon>Hypocreales</taxon>
        <taxon>Cordycipitaceae</taxon>
        <taxon>Cordyceps</taxon>
    </lineage>
</organism>
<feature type="region of interest" description="Disordered" evidence="5">
    <location>
        <begin position="212"/>
        <end position="256"/>
    </location>
</feature>
<evidence type="ECO:0000256" key="2">
    <source>
        <dbReference type="ARBA" id="ARBA00022692"/>
    </source>
</evidence>
<name>A0A168AQM6_CORFA</name>
<dbReference type="InterPro" id="IPR006311">
    <property type="entry name" value="TAT_signal"/>
</dbReference>
<dbReference type="Proteomes" id="UP000076744">
    <property type="component" value="Unassembled WGS sequence"/>
</dbReference>
<keyword evidence="10" id="KW-1185">Reference proteome</keyword>
<comment type="subcellular location">
    <subcellularLocation>
        <location evidence="1">Membrane</location>
        <topology evidence="1">Multi-pass membrane protein</topology>
    </subcellularLocation>
</comment>
<dbReference type="EMBL" id="AZHB01000006">
    <property type="protein sequence ID" value="OAA69061.1"/>
    <property type="molecule type" value="Genomic_DNA"/>
</dbReference>
<dbReference type="SUPFAM" id="SSF103473">
    <property type="entry name" value="MFS general substrate transporter"/>
    <property type="match status" value="1"/>
</dbReference>
<feature type="domain" description="NFD4 C-terminal" evidence="8">
    <location>
        <begin position="329"/>
        <end position="537"/>
    </location>
</feature>
<feature type="transmembrane region" description="Helical" evidence="6">
    <location>
        <begin position="335"/>
        <end position="353"/>
    </location>
</feature>
<dbReference type="STRING" id="1081104.A0A168AQM6"/>
<accession>A0A168AQM6</accession>
<evidence type="ECO:0000259" key="7">
    <source>
        <dbReference type="Pfam" id="PF06813"/>
    </source>
</evidence>
<sequence>MQSDDMHRRRILASVAATVISLACGTNYVYSAWAPQFAERLKLTATQSNLVGLFGNLGMYSLGPLVGMFVDHPAIGCRPAVLLGAALLGVGYFPLHRAYDAADASAAAGSGSASVPTLCFFSYLTGMGSCLAFFAAVKVSAINWPQHRGTATAFPLAAFGLSAFFFSFIGSILFPGDPSSFLELLAWGTVVLTVGGFVFLRAYPHASTASSSSYQAVPGAEPGTAGGSVRGQRLRRTSSSGRNHATLDDEPGTSNNFTAATAAQVTAEQAGPALAATPVRVADDGADAEDAVPDESSSLMSASSASNREGSARIDRDPSHHVDIRGFQLLTCLDFWQLFAIMTILAGAGLMTINNIGNDANVLWKHYDSSKGEEFLVHRQQMHVSILSIGSFVGRLLSGIGSDFLVKKLGASRVWCLVASGLIFTVAQLCGLTVSTPIYLFLLSGLSGIAYGLLFGVFPSIVAETFGIHGLSQNWGFMTLAPVFSSNIFNLIYGSILDHHSVFDPSGERSCHEGLECYRAAYGITFASCLVGVAITIWVIRHQYVDKVKAMGKANLED</sequence>
<evidence type="ECO:0000256" key="1">
    <source>
        <dbReference type="ARBA" id="ARBA00004141"/>
    </source>
</evidence>
<feature type="region of interest" description="Disordered" evidence="5">
    <location>
        <begin position="284"/>
        <end position="317"/>
    </location>
</feature>
<dbReference type="Pfam" id="PF23262">
    <property type="entry name" value="NFD4_C"/>
    <property type="match status" value="1"/>
</dbReference>
<feature type="domain" description="Nodulin-like" evidence="7">
    <location>
        <begin position="14"/>
        <end position="211"/>
    </location>
</feature>
<feature type="transmembrane region" description="Helical" evidence="6">
    <location>
        <begin position="115"/>
        <end position="137"/>
    </location>
</feature>
<keyword evidence="3 6" id="KW-1133">Transmembrane helix</keyword>
<keyword evidence="4 6" id="KW-0472">Membrane</keyword>
<feature type="transmembrane region" description="Helical" evidence="6">
    <location>
        <begin position="149"/>
        <end position="172"/>
    </location>
</feature>
<dbReference type="AlphaFoldDB" id="A0A168AQM6"/>
<feature type="transmembrane region" description="Helical" evidence="6">
    <location>
        <begin position="440"/>
        <end position="463"/>
    </location>
</feature>
<feature type="transmembrane region" description="Helical" evidence="6">
    <location>
        <begin position="12"/>
        <end position="30"/>
    </location>
</feature>
<keyword evidence="2 6" id="KW-0812">Transmembrane</keyword>
<feature type="transmembrane region" description="Helical" evidence="6">
    <location>
        <begin position="475"/>
        <end position="496"/>
    </location>
</feature>
<dbReference type="InterPro" id="IPR056555">
    <property type="entry name" value="NFD4_C"/>
</dbReference>
<dbReference type="Pfam" id="PF06813">
    <property type="entry name" value="Nodulin-like"/>
    <property type="match status" value="1"/>
</dbReference>
<evidence type="ECO:0000313" key="10">
    <source>
        <dbReference type="Proteomes" id="UP000076744"/>
    </source>
</evidence>
<evidence type="ECO:0000256" key="6">
    <source>
        <dbReference type="SAM" id="Phobius"/>
    </source>
</evidence>
<feature type="compositionally biased region" description="Acidic residues" evidence="5">
    <location>
        <begin position="284"/>
        <end position="293"/>
    </location>
</feature>
<feature type="transmembrane region" description="Helical" evidence="6">
    <location>
        <begin position="77"/>
        <end position="95"/>
    </location>
</feature>
<feature type="transmembrane region" description="Helical" evidence="6">
    <location>
        <begin position="520"/>
        <end position="540"/>
    </location>
</feature>
<dbReference type="OrthoDB" id="410267at2759"/>
<gene>
    <name evidence="9" type="ORF">ISF_03436</name>
</gene>
<dbReference type="PROSITE" id="PS51318">
    <property type="entry name" value="TAT"/>
    <property type="match status" value="1"/>
</dbReference>
<dbReference type="PANTHER" id="PTHR21576:SF158">
    <property type="entry name" value="RIBOSOMAL RNA-PROCESSING PROTEIN 12-LIKE CONSERVED DOMAIN-CONTAINING PROTEIN"/>
    <property type="match status" value="1"/>
</dbReference>
<dbReference type="InterPro" id="IPR036259">
    <property type="entry name" value="MFS_trans_sf"/>
</dbReference>
<reference evidence="9 10" key="1">
    <citation type="journal article" date="2016" name="Genome Biol. Evol.">
        <title>Divergent and convergent evolution of fungal pathogenicity.</title>
        <authorList>
            <person name="Shang Y."/>
            <person name="Xiao G."/>
            <person name="Zheng P."/>
            <person name="Cen K."/>
            <person name="Zhan S."/>
            <person name="Wang C."/>
        </authorList>
    </citation>
    <scope>NUCLEOTIDE SEQUENCE [LARGE SCALE GENOMIC DNA]</scope>
    <source>
        <strain evidence="9 10">ARSEF 2679</strain>
    </source>
</reference>
<dbReference type="RefSeq" id="XP_018705931.1">
    <property type="nucleotide sequence ID" value="XM_018847042.1"/>
</dbReference>
<evidence type="ECO:0000256" key="5">
    <source>
        <dbReference type="SAM" id="MobiDB-lite"/>
    </source>
</evidence>
<comment type="caution">
    <text evidence="9">The sequence shown here is derived from an EMBL/GenBank/DDBJ whole genome shotgun (WGS) entry which is preliminary data.</text>
</comment>
<evidence type="ECO:0000256" key="3">
    <source>
        <dbReference type="ARBA" id="ARBA00022989"/>
    </source>
</evidence>
<evidence type="ECO:0000259" key="8">
    <source>
        <dbReference type="Pfam" id="PF23262"/>
    </source>
</evidence>
<protein>
    <submittedName>
        <fullName evidence="9">Major facilitator superfamily domain, general substrate transporter</fullName>
    </submittedName>
</protein>
<feature type="transmembrane region" description="Helical" evidence="6">
    <location>
        <begin position="414"/>
        <end position="434"/>
    </location>
</feature>
<dbReference type="Gene3D" id="1.20.1250.20">
    <property type="entry name" value="MFS general substrate transporter like domains"/>
    <property type="match status" value="2"/>
</dbReference>
<feature type="compositionally biased region" description="Low complexity" evidence="5">
    <location>
        <begin position="296"/>
        <end position="306"/>
    </location>
</feature>
<dbReference type="InterPro" id="IPR010658">
    <property type="entry name" value="Nodulin-like"/>
</dbReference>
<dbReference type="PANTHER" id="PTHR21576">
    <property type="entry name" value="UNCHARACTERIZED NODULIN-LIKE PROTEIN"/>
    <property type="match status" value="1"/>
</dbReference>
<proteinExistence type="predicted"/>